<gene>
    <name evidence="3" type="ORF">GA0074695_2710</name>
</gene>
<keyword evidence="1" id="KW-0732">Signal</keyword>
<dbReference type="GO" id="GO:0043190">
    <property type="term" value="C:ATP-binding cassette (ABC) transporter complex"/>
    <property type="evidence" value="ECO:0007669"/>
    <property type="project" value="InterPro"/>
</dbReference>
<keyword evidence="4" id="KW-1185">Reference proteome</keyword>
<dbReference type="SUPFAM" id="SSF53850">
    <property type="entry name" value="Periplasmic binding protein-like II"/>
    <property type="match status" value="1"/>
</dbReference>
<dbReference type="Gene3D" id="3.40.190.10">
    <property type="entry name" value="Periplasmic binding protein-like II"/>
    <property type="match status" value="1"/>
</dbReference>
<reference evidence="4" key="1">
    <citation type="submission" date="2016-06" db="EMBL/GenBank/DDBJ databases">
        <authorList>
            <person name="Varghese N."/>
            <person name="Submissions Spin"/>
        </authorList>
    </citation>
    <scope>NUCLEOTIDE SEQUENCE [LARGE SCALE GENOMIC DNA]</scope>
    <source>
        <strain evidence="4">DSM 43909</strain>
    </source>
</reference>
<dbReference type="PIRSF" id="PIRSF002741">
    <property type="entry name" value="MppA"/>
    <property type="match status" value="1"/>
</dbReference>
<evidence type="ECO:0000259" key="2">
    <source>
        <dbReference type="Pfam" id="PF00496"/>
    </source>
</evidence>
<feature type="chain" id="PRO_5039245521" evidence="1">
    <location>
        <begin position="21"/>
        <end position="557"/>
    </location>
</feature>
<dbReference type="AlphaFoldDB" id="A0A1C4WS37"/>
<evidence type="ECO:0000256" key="1">
    <source>
        <dbReference type="SAM" id="SignalP"/>
    </source>
</evidence>
<dbReference type="PROSITE" id="PS51257">
    <property type="entry name" value="PROKAR_LIPOPROTEIN"/>
    <property type="match status" value="1"/>
</dbReference>
<dbReference type="InterPro" id="IPR030678">
    <property type="entry name" value="Peptide/Ni-bd"/>
</dbReference>
<dbReference type="GO" id="GO:0042597">
    <property type="term" value="C:periplasmic space"/>
    <property type="evidence" value="ECO:0007669"/>
    <property type="project" value="UniProtKB-ARBA"/>
</dbReference>
<feature type="domain" description="Solute-binding protein family 5" evidence="2">
    <location>
        <begin position="91"/>
        <end position="460"/>
    </location>
</feature>
<dbReference type="PANTHER" id="PTHR30290">
    <property type="entry name" value="PERIPLASMIC BINDING COMPONENT OF ABC TRANSPORTER"/>
    <property type="match status" value="1"/>
</dbReference>
<dbReference type="Proteomes" id="UP000198242">
    <property type="component" value="Chromosome I"/>
</dbReference>
<dbReference type="GO" id="GO:1904680">
    <property type="term" value="F:peptide transmembrane transporter activity"/>
    <property type="evidence" value="ECO:0007669"/>
    <property type="project" value="TreeGrafter"/>
</dbReference>
<sequence>MKASRRLVVAVALAALAGTAGCSKIDDSAKTSTSSSEVADGGTLTLAASSPIVDWNPLSAAGDTTGQRQQQWPFYPHPFLTNPDTSVVLNTALLESAAVVSASPMKVEYKIQQKAVWSDGTPITGKDFEYTQAVQDPKKCAECKAAFTDGYSLITSVETTNDGKTVTMTYSKPFSAWQALFNYILPAHVATSYGDLATSFNEGFSKNAPKVSGGPYVIKDYQDGVSMTTVKNPKWYGTPAHLDTITTRYISSQGAQITALQNGEVDLVYQNPTLDTVNQVKAMSGMTVLLGSTLTYFHLGMKTTGDVMSDAALRKAIATALDLDDMRKRTVGQYAPDLATMKSSAYVPGQKVGGIDAYRDNADELNIGKGDHKAALGILQQAGYRVTDGKLILPDGKPLRDLKMLTLSTDVIRMELAQIVQAQLKQLGITVVIDPADGSRYSPALRSGSFDIMATGTALDLGALSLQQWYGTGAARSFGYSSAEADRLFAAAESELDPAKQVELMNQLDRVLLADGVVLPLFASPQMAVYPDKFANIFINPSKYGTTMNVEQWGLRK</sequence>
<evidence type="ECO:0000313" key="3">
    <source>
        <dbReference type="EMBL" id="SCE99030.1"/>
    </source>
</evidence>
<name>A0A1C4WS37_MICVI</name>
<dbReference type="Gene3D" id="3.90.76.10">
    <property type="entry name" value="Dipeptide-binding Protein, Domain 1"/>
    <property type="match status" value="1"/>
</dbReference>
<dbReference type="InterPro" id="IPR039424">
    <property type="entry name" value="SBP_5"/>
</dbReference>
<dbReference type="Pfam" id="PF00496">
    <property type="entry name" value="SBP_bac_5"/>
    <property type="match status" value="1"/>
</dbReference>
<dbReference type="CDD" id="cd08501">
    <property type="entry name" value="PBP2_Lpqw"/>
    <property type="match status" value="1"/>
</dbReference>
<proteinExistence type="predicted"/>
<dbReference type="EMBL" id="LT607411">
    <property type="protein sequence ID" value="SCE99030.1"/>
    <property type="molecule type" value="Genomic_DNA"/>
</dbReference>
<evidence type="ECO:0000313" key="4">
    <source>
        <dbReference type="Proteomes" id="UP000198242"/>
    </source>
</evidence>
<dbReference type="PANTHER" id="PTHR30290:SF65">
    <property type="entry name" value="MONOACYL PHOSPHATIDYLINOSITOL TETRAMANNOSIDE-BINDING PROTEIN LPQW-RELATED"/>
    <property type="match status" value="1"/>
</dbReference>
<dbReference type="InterPro" id="IPR000914">
    <property type="entry name" value="SBP_5_dom"/>
</dbReference>
<protein>
    <submittedName>
        <fullName evidence="3">Peptide/nickel transport system substrate-binding protein</fullName>
    </submittedName>
</protein>
<organism evidence="3 4">
    <name type="scientific">Micromonospora viridifaciens</name>
    <dbReference type="NCBI Taxonomy" id="1881"/>
    <lineage>
        <taxon>Bacteria</taxon>
        <taxon>Bacillati</taxon>
        <taxon>Actinomycetota</taxon>
        <taxon>Actinomycetes</taxon>
        <taxon>Micromonosporales</taxon>
        <taxon>Micromonosporaceae</taxon>
        <taxon>Micromonospora</taxon>
    </lineage>
</organism>
<feature type="signal peptide" evidence="1">
    <location>
        <begin position="1"/>
        <end position="20"/>
    </location>
</feature>
<accession>A0A1C4WS37</accession>
<dbReference type="Gene3D" id="3.10.105.10">
    <property type="entry name" value="Dipeptide-binding Protein, Domain 3"/>
    <property type="match status" value="1"/>
</dbReference>
<dbReference type="GO" id="GO:0015833">
    <property type="term" value="P:peptide transport"/>
    <property type="evidence" value="ECO:0007669"/>
    <property type="project" value="TreeGrafter"/>
</dbReference>